<name>A0ABP0PRN0_9DINO</name>
<gene>
    <name evidence="1" type="ORF">CCMP2556_LOCUS38561</name>
</gene>
<dbReference type="Proteomes" id="UP001642484">
    <property type="component" value="Unassembled WGS sequence"/>
</dbReference>
<feature type="non-terminal residue" evidence="1">
    <location>
        <position position="1"/>
    </location>
</feature>
<sequence>VHMPRACTLRQLKERLGEQLRIGNVEDFACFQMTDGLQTHRLLPDATQLAMLEEKWAKLKAATTRASHLLFKRRFISFDETLNPGDLTHATLTYRQVVWDYLNYPVPEAEDTVKHIAAAILHLEYDHFRLYIEARRLDDPSILQQLVPQVSLRNRQYRMWSTKILEAFDEICSKREALEASRLLKMSAVLERAKKMQLFGAHYWLGRQVEGVPPHEAPIPDAPQKNCAINRKQKGGEYWICLDLFGVRFVTADSQPGQSFSRGFLFNEETMERIYCCKAKGNIVQFMVKTVDPDDPKSGRVDQTITMSCPAAVDVSFCAFTIQELYYSRGQANR</sequence>
<protein>
    <submittedName>
        <fullName evidence="1">Uncharacterized protein</fullName>
    </submittedName>
</protein>
<proteinExistence type="predicted"/>
<accession>A0ABP0PRN0</accession>
<reference evidence="1 2" key="1">
    <citation type="submission" date="2024-02" db="EMBL/GenBank/DDBJ databases">
        <authorList>
            <person name="Chen Y."/>
            <person name="Shah S."/>
            <person name="Dougan E. K."/>
            <person name="Thang M."/>
            <person name="Chan C."/>
        </authorList>
    </citation>
    <scope>NUCLEOTIDE SEQUENCE [LARGE SCALE GENOMIC DNA]</scope>
</reference>
<evidence type="ECO:0000313" key="1">
    <source>
        <dbReference type="EMBL" id="CAK9078247.1"/>
    </source>
</evidence>
<evidence type="ECO:0000313" key="2">
    <source>
        <dbReference type="Proteomes" id="UP001642484"/>
    </source>
</evidence>
<comment type="caution">
    <text evidence="1">The sequence shown here is derived from an EMBL/GenBank/DDBJ whole genome shotgun (WGS) entry which is preliminary data.</text>
</comment>
<keyword evidence="2" id="KW-1185">Reference proteome</keyword>
<dbReference type="EMBL" id="CAXAMN010023528">
    <property type="protein sequence ID" value="CAK9078247.1"/>
    <property type="molecule type" value="Genomic_DNA"/>
</dbReference>
<organism evidence="1 2">
    <name type="scientific">Durusdinium trenchii</name>
    <dbReference type="NCBI Taxonomy" id="1381693"/>
    <lineage>
        <taxon>Eukaryota</taxon>
        <taxon>Sar</taxon>
        <taxon>Alveolata</taxon>
        <taxon>Dinophyceae</taxon>
        <taxon>Suessiales</taxon>
        <taxon>Symbiodiniaceae</taxon>
        <taxon>Durusdinium</taxon>
    </lineage>
</organism>